<dbReference type="EMBL" id="CAJFDI010000003">
    <property type="protein sequence ID" value="CAD5220233.1"/>
    <property type="molecule type" value="Genomic_DNA"/>
</dbReference>
<dbReference type="OrthoDB" id="10552749at2759"/>
<dbReference type="AlphaFoldDB" id="A0A1I7RLV9"/>
<reference evidence="4" key="1">
    <citation type="submission" date="2016-11" db="UniProtKB">
        <authorList>
            <consortium name="WormBaseParasite"/>
        </authorList>
    </citation>
    <scope>IDENTIFICATION</scope>
</reference>
<keyword evidence="3" id="KW-1185">Reference proteome</keyword>
<evidence type="ECO:0000313" key="4">
    <source>
        <dbReference type="WBParaSite" id="BXY_0169400.1"/>
    </source>
</evidence>
<gene>
    <name evidence="1" type="ORF">BXYJ_LOCUS6076</name>
</gene>
<organism evidence="2 4">
    <name type="scientific">Bursaphelenchus xylophilus</name>
    <name type="common">Pinewood nematode worm</name>
    <name type="synonym">Aphelenchoides xylophilus</name>
    <dbReference type="NCBI Taxonomy" id="6326"/>
    <lineage>
        <taxon>Eukaryota</taxon>
        <taxon>Metazoa</taxon>
        <taxon>Ecdysozoa</taxon>
        <taxon>Nematoda</taxon>
        <taxon>Chromadorea</taxon>
        <taxon>Rhabditida</taxon>
        <taxon>Tylenchina</taxon>
        <taxon>Tylenchomorpha</taxon>
        <taxon>Aphelenchoidea</taxon>
        <taxon>Aphelenchoididae</taxon>
        <taxon>Bursaphelenchus</taxon>
    </lineage>
</organism>
<evidence type="ECO:0000313" key="1">
    <source>
        <dbReference type="EMBL" id="CAD5220233.1"/>
    </source>
</evidence>
<name>A0A1I7RLV9_BURXY</name>
<accession>A0A1I7RLV9</accession>
<evidence type="ECO:0000313" key="2">
    <source>
        <dbReference type="Proteomes" id="UP000095284"/>
    </source>
</evidence>
<dbReference type="Proteomes" id="UP000659654">
    <property type="component" value="Unassembled WGS sequence"/>
</dbReference>
<reference evidence="1" key="2">
    <citation type="submission" date="2020-09" db="EMBL/GenBank/DDBJ databases">
        <authorList>
            <person name="Kikuchi T."/>
        </authorList>
    </citation>
    <scope>NUCLEOTIDE SEQUENCE</scope>
    <source>
        <strain evidence="1">Ka4C1</strain>
    </source>
</reference>
<dbReference type="Proteomes" id="UP000582659">
    <property type="component" value="Unassembled WGS sequence"/>
</dbReference>
<dbReference type="EMBL" id="CAJFCV020000003">
    <property type="protein sequence ID" value="CAG9106179.1"/>
    <property type="molecule type" value="Genomic_DNA"/>
</dbReference>
<dbReference type="WBParaSite" id="BXY_0169400.1">
    <property type="protein sequence ID" value="BXY_0169400.1"/>
    <property type="gene ID" value="BXY_0169400"/>
</dbReference>
<evidence type="ECO:0000313" key="3">
    <source>
        <dbReference type="Proteomes" id="UP000659654"/>
    </source>
</evidence>
<protein>
    <submittedName>
        <fullName evidence="1">(pine wood nematode) hypothetical protein</fullName>
    </submittedName>
</protein>
<proteinExistence type="predicted"/>
<dbReference type="Proteomes" id="UP000095284">
    <property type="component" value="Unplaced"/>
</dbReference>
<sequence>MSAGCSSECSSPRHSILVAQNSTASHSERHVRFTIPKFSEHVSFERDFYRSPASNVCRKSKKSGKIPMDEVEMLKHGFRSEHGQCLTSAMDVMVSSSRRNSGLSMLI</sequence>